<keyword evidence="2" id="KW-0862">Zinc</keyword>
<feature type="compositionally biased region" description="Basic and acidic residues" evidence="3">
    <location>
        <begin position="305"/>
        <end position="318"/>
    </location>
</feature>
<dbReference type="PANTHER" id="PTHR31669:SF292">
    <property type="entry name" value="OS02G0262500 PROTEIN"/>
    <property type="match status" value="1"/>
</dbReference>
<evidence type="ECO:0000313" key="5">
    <source>
        <dbReference type="EnsemblPlants" id="HORVU.MOREX.r3.2HG0108730.1"/>
    </source>
</evidence>
<proteinExistence type="inferred from homology"/>
<keyword evidence="2" id="KW-0539">Nucleus</keyword>
<comment type="function">
    <text evidence="2">Putative transcription activator involved in regulating light control of development.</text>
</comment>
<dbReference type="EnsemblPlants" id="HORVU.MOREX.r3.2HG0108730.1">
    <property type="protein sequence ID" value="HORVU.MOREX.r3.2HG0108730.1"/>
    <property type="gene ID" value="HORVU.MOREX.r3.2HG0108730"/>
</dbReference>
<feature type="region of interest" description="Disordered" evidence="3">
    <location>
        <begin position="278"/>
        <end position="319"/>
    </location>
</feature>
<dbReference type="Pfam" id="PF04434">
    <property type="entry name" value="SWIM"/>
    <property type="match status" value="1"/>
</dbReference>
<evidence type="ECO:0000259" key="4">
    <source>
        <dbReference type="PROSITE" id="PS50966"/>
    </source>
</evidence>
<dbReference type="GO" id="GO:0005634">
    <property type="term" value="C:nucleus"/>
    <property type="evidence" value="ECO:0007669"/>
    <property type="project" value="UniProtKB-SubCell"/>
</dbReference>
<keyword evidence="6" id="KW-1185">Reference proteome</keyword>
<evidence type="ECO:0000256" key="3">
    <source>
        <dbReference type="SAM" id="MobiDB-lite"/>
    </source>
</evidence>
<evidence type="ECO:0000256" key="1">
    <source>
        <dbReference type="PROSITE-ProRule" id="PRU00325"/>
    </source>
</evidence>
<accession>A0A8I6XCC8</accession>
<dbReference type="InterPro" id="IPR007527">
    <property type="entry name" value="Znf_SWIM"/>
</dbReference>
<keyword evidence="2" id="KW-0479">Metal-binding</keyword>
<dbReference type="Proteomes" id="UP000011116">
    <property type="component" value="Chromosome 2H"/>
</dbReference>
<dbReference type="PANTHER" id="PTHR31669">
    <property type="entry name" value="PROTEIN FAR1-RELATED SEQUENCE 10-RELATED"/>
    <property type="match status" value="1"/>
</dbReference>
<protein>
    <recommendedName>
        <fullName evidence="2">Protein FAR1-RELATED SEQUENCE</fullName>
    </recommendedName>
</protein>
<keyword evidence="1 2" id="KW-0863">Zinc-finger</keyword>
<evidence type="ECO:0000313" key="6">
    <source>
        <dbReference type="Proteomes" id="UP000011116"/>
    </source>
</evidence>
<comment type="similarity">
    <text evidence="2">Belongs to the FHY3/FAR1 family.</text>
</comment>
<dbReference type="Gramene" id="HORVU.MOREX.r3.2HG0108730.1">
    <property type="protein sequence ID" value="HORVU.MOREX.r3.2HG0108730.1"/>
    <property type="gene ID" value="HORVU.MOREX.r3.2HG0108730"/>
</dbReference>
<evidence type="ECO:0000256" key="2">
    <source>
        <dbReference type="RuleBase" id="RU367018"/>
    </source>
</evidence>
<sequence>MYRKRRLWVASYLSDGFFIGMRSNQRNESMNSSLHLHLGYGTTIVDLVVHYENCIVHLRENEAHDDCEANQNVPPVIIIYKAIEEHAAKVFTHANFYILQDDLKKMGQLKIFETLVGIERQTFTITWQDIRNFRYNVVYEPGNSEETISYTCLEMVRKGLPCKHILFVLHHRKLSEIPKCCVLNRLSKNAIDGLPVQRKSDLFGWGWSGPEKRERYSQVSIKTAEAAHVALDDPFLFDELMKCLDDIIAKKKIPKEELIGRRRCALIAKQAIQAEEGAAGIRDPHKVSTKGAPKKGRSKGGPDVTKNDRPKDFREKKSGSLCGLCHLPGHNKATCSLNEKNWA</sequence>
<feature type="domain" description="SWIM-type" evidence="4">
    <location>
        <begin position="135"/>
        <end position="173"/>
    </location>
</feature>
<reference evidence="5" key="3">
    <citation type="submission" date="2022-01" db="UniProtKB">
        <authorList>
            <consortium name="EnsemblPlants"/>
        </authorList>
    </citation>
    <scope>IDENTIFICATION</scope>
    <source>
        <strain evidence="5">subsp. vulgare</strain>
    </source>
</reference>
<reference evidence="6" key="1">
    <citation type="journal article" date="2012" name="Nature">
        <title>A physical, genetic and functional sequence assembly of the barley genome.</title>
        <authorList>
            <consortium name="The International Barley Genome Sequencing Consortium"/>
            <person name="Mayer K.F."/>
            <person name="Waugh R."/>
            <person name="Brown J.W."/>
            <person name="Schulman A."/>
            <person name="Langridge P."/>
            <person name="Platzer M."/>
            <person name="Fincher G.B."/>
            <person name="Muehlbauer G.J."/>
            <person name="Sato K."/>
            <person name="Close T.J."/>
            <person name="Wise R.P."/>
            <person name="Stein N."/>
        </authorList>
    </citation>
    <scope>NUCLEOTIDE SEQUENCE [LARGE SCALE GENOMIC DNA]</scope>
    <source>
        <strain evidence="6">cv. Morex</strain>
    </source>
</reference>
<name>A0A8I6XCC8_HORVV</name>
<organism evidence="5 6">
    <name type="scientific">Hordeum vulgare subsp. vulgare</name>
    <name type="common">Domesticated barley</name>
    <dbReference type="NCBI Taxonomy" id="112509"/>
    <lineage>
        <taxon>Eukaryota</taxon>
        <taxon>Viridiplantae</taxon>
        <taxon>Streptophyta</taxon>
        <taxon>Embryophyta</taxon>
        <taxon>Tracheophyta</taxon>
        <taxon>Spermatophyta</taxon>
        <taxon>Magnoliopsida</taxon>
        <taxon>Liliopsida</taxon>
        <taxon>Poales</taxon>
        <taxon>Poaceae</taxon>
        <taxon>BOP clade</taxon>
        <taxon>Pooideae</taxon>
        <taxon>Triticodae</taxon>
        <taxon>Triticeae</taxon>
        <taxon>Hordeinae</taxon>
        <taxon>Hordeum</taxon>
    </lineage>
</organism>
<dbReference type="GO" id="GO:0008270">
    <property type="term" value="F:zinc ion binding"/>
    <property type="evidence" value="ECO:0007669"/>
    <property type="project" value="UniProtKB-UniRule"/>
</dbReference>
<dbReference type="InterPro" id="IPR031052">
    <property type="entry name" value="FHY3/FAR1"/>
</dbReference>
<dbReference type="PROSITE" id="PS50966">
    <property type="entry name" value="ZF_SWIM"/>
    <property type="match status" value="1"/>
</dbReference>
<reference evidence="5" key="2">
    <citation type="submission" date="2020-10" db="EMBL/GenBank/DDBJ databases">
        <authorList>
            <person name="Scholz U."/>
            <person name="Mascher M."/>
            <person name="Fiebig A."/>
        </authorList>
    </citation>
    <scope>NUCLEOTIDE SEQUENCE [LARGE SCALE GENOMIC DNA]</scope>
    <source>
        <strain evidence="5">cv. Morex</strain>
    </source>
</reference>
<comment type="subcellular location">
    <subcellularLocation>
        <location evidence="2">Nucleus</location>
    </subcellularLocation>
</comment>
<dbReference type="GO" id="GO:0006355">
    <property type="term" value="P:regulation of DNA-templated transcription"/>
    <property type="evidence" value="ECO:0007669"/>
    <property type="project" value="UniProtKB-UniRule"/>
</dbReference>
<dbReference type="AlphaFoldDB" id="A0A8I6XCC8"/>